<dbReference type="Pfam" id="PF03959">
    <property type="entry name" value="FSH1"/>
    <property type="match status" value="1"/>
</dbReference>
<feature type="region of interest" description="Disordered" evidence="2">
    <location>
        <begin position="1"/>
        <end position="50"/>
    </location>
</feature>
<dbReference type="InterPro" id="IPR031167">
    <property type="entry name" value="G_OBG"/>
</dbReference>
<dbReference type="SUPFAM" id="SSF53474">
    <property type="entry name" value="alpha/beta-Hydrolases"/>
    <property type="match status" value="1"/>
</dbReference>
<name>A0AB34K1L2_PRYPA</name>
<sequence length="1067" mass="109777">MKRPMVPAHEAGGAAPLAAPADAPAAPRPSSRGSNARSTPTAPPPPLPRLLCLHGGRQSADLFRSRLRGLTTRCATLADFVFVDAPHEVPLNEGDEPTMPAERRQGEGEEHPQGEEHALCWYAGPRGEGARESLEALEAVWRSAPPFAGVVGFSQGAAAALAIGARPARFPGVRALLVGGAPEGPPADAWGPGRRAVGRGVRSLHVYSEKDPLVRAAESAEHARACGEGAEVYTHDKGHALPCRAADVDVYEAFLRAALGGEGRGGGEGGGARGTEGEAPRGEGKAAGRGSASATLGGRAAKRAGKQGGGRGRERGGGKGGGSGGEGGVREKGEERAVECAAPPPSVAEACAPFGGVESDGAGRQLSGEEAEAWAEELQALQAIYAADLLLDEGSASPDDLIAAAASGQLAGPPLSCSFSVLLDGGGVDADALPPGAVHLACALAPGYPFGGVAPTFELRHTLLSHQLPAMGAAAVAREARETSEALLAAGETSVIFAAVGAANDALARGVWRGAAAAAAEESSSDEEAAEDEMDAQTRKLLVRQMTAEAIERAAREAPLSLLGVAESAAAEGAPQSLKGAWHFRVGLVGKPSAGKSTLFNALTRAGLDLSVSTAAAKVGATPFTTIQPNIGPALWAAPAAVEPEAFVRRRAHTSYGRAADGRRLLPCTLIDVAGLVPGAYEGRGKGNQFLHDLTTADVLVHVVDASGTTDESGNPTAAAFDEAAAREACGAPELEIEWVRAEIHQWVYENVRAKRRAWRKRPHKLPAMFSGYGAMPTLVDGALRRARGAAEGAAAEGTDVRLQRAAAAADHVAAAAMAAGHSDAELHRLVAHFVAARWPIMIALNKADHHSAAAHIARCRQLHPHRPMVPCSAASEVALLAASGGCGYVPGAAEVVGEGGGVELERARRMLLHWGSTGCLDVLSAAVALRPPTIVFPVASTLTLAPLGAAPAPPHSAAGASASPLRDALVLKPLATVGDAFEACKRLSPPLLAGEFVRAEARQVSSWQEESTEQKVQAAAPRPVLVRREELATSKGAILRIQTNRKPQWQAQFNRDRQQAAAIPLV</sequence>
<comment type="caution">
    <text evidence="4">The sequence shown here is derived from an EMBL/GenBank/DDBJ whole genome shotgun (WGS) entry which is preliminary data.</text>
</comment>
<dbReference type="EMBL" id="JBGBPQ010000002">
    <property type="protein sequence ID" value="KAL1527869.1"/>
    <property type="molecule type" value="Genomic_DNA"/>
</dbReference>
<evidence type="ECO:0000256" key="1">
    <source>
        <dbReference type="ARBA" id="ARBA00022741"/>
    </source>
</evidence>
<feature type="compositionally biased region" description="Low complexity" evidence="2">
    <location>
        <begin position="7"/>
        <end position="37"/>
    </location>
</feature>
<feature type="compositionally biased region" description="Gly residues" evidence="2">
    <location>
        <begin position="318"/>
        <end position="327"/>
    </location>
</feature>
<feature type="region of interest" description="Disordered" evidence="2">
    <location>
        <begin position="88"/>
        <end position="114"/>
    </location>
</feature>
<feature type="compositionally biased region" description="Gly residues" evidence="2">
    <location>
        <begin position="261"/>
        <end position="274"/>
    </location>
</feature>
<feature type="region of interest" description="Disordered" evidence="2">
    <location>
        <begin position="261"/>
        <end position="344"/>
    </location>
</feature>
<feature type="compositionally biased region" description="Basic and acidic residues" evidence="2">
    <location>
        <begin position="328"/>
        <end position="338"/>
    </location>
</feature>
<dbReference type="Pfam" id="PF08438">
    <property type="entry name" value="YGR210-like_G4"/>
    <property type="match status" value="1"/>
</dbReference>
<dbReference type="AlphaFoldDB" id="A0AB34K1L2"/>
<feature type="domain" description="OBG-type G" evidence="3">
    <location>
        <begin position="584"/>
        <end position="716"/>
    </location>
</feature>
<evidence type="ECO:0000313" key="5">
    <source>
        <dbReference type="Proteomes" id="UP001515480"/>
    </source>
</evidence>
<keyword evidence="1" id="KW-0547">Nucleotide-binding</keyword>
<dbReference type="InterPro" id="IPR013646">
    <property type="entry name" value="YGR210-like_G4"/>
</dbReference>
<dbReference type="Pfam" id="PF01926">
    <property type="entry name" value="MMR_HSR1"/>
    <property type="match status" value="1"/>
</dbReference>
<dbReference type="GO" id="GO:0005525">
    <property type="term" value="F:GTP binding"/>
    <property type="evidence" value="ECO:0007669"/>
    <property type="project" value="InterPro"/>
</dbReference>
<accession>A0AB34K1L2</accession>
<dbReference type="InterPro" id="IPR006073">
    <property type="entry name" value="GTP-bd"/>
</dbReference>
<evidence type="ECO:0000256" key="2">
    <source>
        <dbReference type="SAM" id="MobiDB-lite"/>
    </source>
</evidence>
<dbReference type="PROSITE" id="PS51710">
    <property type="entry name" value="G_OBG"/>
    <property type="match status" value="1"/>
</dbReference>
<dbReference type="SUPFAM" id="SSF52540">
    <property type="entry name" value="P-loop containing nucleoside triphosphate hydrolases"/>
    <property type="match status" value="1"/>
</dbReference>
<dbReference type="Gene3D" id="1.10.8.470">
    <property type="match status" value="1"/>
</dbReference>
<reference evidence="4 5" key="1">
    <citation type="journal article" date="2024" name="Science">
        <title>Giant polyketide synthase enzymes in the biosynthesis of giant marine polyether toxins.</title>
        <authorList>
            <person name="Fallon T.R."/>
            <person name="Shende V.V."/>
            <person name="Wierzbicki I.H."/>
            <person name="Pendleton A.L."/>
            <person name="Watervoot N.F."/>
            <person name="Auber R.P."/>
            <person name="Gonzalez D.J."/>
            <person name="Wisecaver J.H."/>
            <person name="Moore B.S."/>
        </authorList>
    </citation>
    <scope>NUCLEOTIDE SEQUENCE [LARGE SCALE GENOMIC DNA]</scope>
    <source>
        <strain evidence="4 5">12B1</strain>
    </source>
</reference>
<dbReference type="InterPro" id="IPR005645">
    <property type="entry name" value="FSH-like_dom"/>
</dbReference>
<keyword evidence="5" id="KW-1185">Reference proteome</keyword>
<evidence type="ECO:0000259" key="3">
    <source>
        <dbReference type="PROSITE" id="PS51710"/>
    </source>
</evidence>
<dbReference type="Gene3D" id="3.40.50.1820">
    <property type="entry name" value="alpha/beta hydrolase"/>
    <property type="match status" value="1"/>
</dbReference>
<protein>
    <recommendedName>
        <fullName evidence="3">OBG-type G domain-containing protein</fullName>
    </recommendedName>
</protein>
<gene>
    <name evidence="4" type="ORF">AB1Y20_009245</name>
</gene>
<dbReference type="GO" id="GO:0016887">
    <property type="term" value="F:ATP hydrolysis activity"/>
    <property type="evidence" value="ECO:0007669"/>
    <property type="project" value="TreeGrafter"/>
</dbReference>
<dbReference type="PANTHER" id="PTHR23305">
    <property type="entry name" value="OBG GTPASE FAMILY"/>
    <property type="match status" value="1"/>
</dbReference>
<dbReference type="GO" id="GO:0005737">
    <property type="term" value="C:cytoplasm"/>
    <property type="evidence" value="ECO:0007669"/>
    <property type="project" value="TreeGrafter"/>
</dbReference>
<dbReference type="InterPro" id="IPR029058">
    <property type="entry name" value="AB_hydrolase_fold"/>
</dbReference>
<organism evidence="4 5">
    <name type="scientific">Prymnesium parvum</name>
    <name type="common">Toxic golden alga</name>
    <dbReference type="NCBI Taxonomy" id="97485"/>
    <lineage>
        <taxon>Eukaryota</taxon>
        <taxon>Haptista</taxon>
        <taxon>Haptophyta</taxon>
        <taxon>Prymnesiophyceae</taxon>
        <taxon>Prymnesiales</taxon>
        <taxon>Prymnesiaceae</taxon>
        <taxon>Prymnesium</taxon>
    </lineage>
</organism>
<evidence type="ECO:0000313" key="4">
    <source>
        <dbReference type="EMBL" id="KAL1527869.1"/>
    </source>
</evidence>
<feature type="compositionally biased region" description="Basic and acidic residues" evidence="2">
    <location>
        <begin position="101"/>
        <end position="114"/>
    </location>
</feature>
<proteinExistence type="predicted"/>
<dbReference type="Proteomes" id="UP001515480">
    <property type="component" value="Unassembled WGS sequence"/>
</dbReference>
<dbReference type="InterPro" id="IPR027417">
    <property type="entry name" value="P-loop_NTPase"/>
</dbReference>
<dbReference type="PANTHER" id="PTHR23305:SF1">
    <property type="entry name" value="OBG-TYPE G DOMAIN-CONTAINING PROTEIN"/>
    <property type="match status" value="1"/>
</dbReference>
<dbReference type="Gene3D" id="3.40.50.300">
    <property type="entry name" value="P-loop containing nucleotide triphosphate hydrolases"/>
    <property type="match status" value="1"/>
</dbReference>
<feature type="compositionally biased region" description="Basic and acidic residues" evidence="2">
    <location>
        <begin position="275"/>
        <end position="286"/>
    </location>
</feature>